<comment type="caution">
    <text evidence="1">The sequence shown here is derived from an EMBL/GenBank/DDBJ whole genome shotgun (WGS) entry which is preliminary data.</text>
</comment>
<evidence type="ECO:0000313" key="1">
    <source>
        <dbReference type="EMBL" id="RUT72002.1"/>
    </source>
</evidence>
<dbReference type="OrthoDB" id="1343213at2"/>
<dbReference type="PROSITE" id="PS51257">
    <property type="entry name" value="PROKAR_LIPOPROTEIN"/>
    <property type="match status" value="1"/>
</dbReference>
<accession>A0A434ACA6</accession>
<keyword evidence="2" id="KW-1185">Reference proteome</keyword>
<proteinExistence type="predicted"/>
<evidence type="ECO:0008006" key="3">
    <source>
        <dbReference type="Google" id="ProtNLM"/>
    </source>
</evidence>
<name>A0A434ACA6_9FLAO</name>
<sequence>MKENFKRAVVVITTVLIAVLFTGCQQEDEVRGVADGIKVQAAKRWFNEYEANRPNYALFENMQYVWDKASVTRSEDGTETIIVPVTELKKDDREFWEQKMYIYKDKDKYTALLFESYSNKDVKPESQSVEGGDFTGYMTVWDLKTGPLRAAKFVNNRVVEEGVATFSNERSKTFKAPADPPCIYADFGDGGCGGLSGGDGPATPLREVIIKAPSKGTPVIYSPRSPVIGGVTPGGYTSPSGGNGGGGGSTSNNVAVYPDCASINFIKMAGLPWQEAAVRNINFKIQIIQSLTPLISSTEMIILPQAVSFQMPTNTVIGNTNITPGMAASIVAKAINAAMVETKNYYKAVPATELMVNQFFKKALKDTFELMVPGSRLQLNPISTVPPTEYKSNWIFPSNCK</sequence>
<organism evidence="1 2">
    <name type="scientific">Flavobacterium cupreum</name>
    <dbReference type="NCBI Taxonomy" id="2133766"/>
    <lineage>
        <taxon>Bacteria</taxon>
        <taxon>Pseudomonadati</taxon>
        <taxon>Bacteroidota</taxon>
        <taxon>Flavobacteriia</taxon>
        <taxon>Flavobacteriales</taxon>
        <taxon>Flavobacteriaceae</taxon>
        <taxon>Flavobacterium</taxon>
    </lineage>
</organism>
<evidence type="ECO:0000313" key="2">
    <source>
        <dbReference type="Proteomes" id="UP000288102"/>
    </source>
</evidence>
<protein>
    <recommendedName>
        <fullName evidence="3">Lipoprotein</fullName>
    </recommendedName>
</protein>
<dbReference type="RefSeq" id="WP_127337244.1">
    <property type="nucleotide sequence ID" value="NZ_QWDM01000002.1"/>
</dbReference>
<gene>
    <name evidence="1" type="ORF">D0817_04755</name>
</gene>
<dbReference type="Proteomes" id="UP000288102">
    <property type="component" value="Unassembled WGS sequence"/>
</dbReference>
<reference evidence="2" key="1">
    <citation type="journal article" date="2019" name="Syst. Appl. Microbiol.">
        <title>Flavobacterium circumlabens sp. nov. and Flavobacterium cupreum sp. nov., two psychrotrophic species isolated from Antarctic environmental samples.</title>
        <authorList>
            <person name="Kralova S."/>
            <person name="Busse H.-J."/>
            <person name="Svec P."/>
            <person name="Maslanova I."/>
            <person name="Stankova E."/>
            <person name="Bartak M."/>
            <person name="Sedlacek I."/>
        </authorList>
    </citation>
    <scope>NUCLEOTIDE SEQUENCE [LARGE SCALE GENOMIC DNA]</scope>
    <source>
        <strain evidence="2">CCM 8825</strain>
    </source>
</reference>
<dbReference type="AlphaFoldDB" id="A0A434ACA6"/>
<dbReference type="EMBL" id="QWDM01000002">
    <property type="protein sequence ID" value="RUT72002.1"/>
    <property type="molecule type" value="Genomic_DNA"/>
</dbReference>